<organism evidence="4 5">
    <name type="scientific">Pythium insidiosum</name>
    <name type="common">Pythiosis disease agent</name>
    <dbReference type="NCBI Taxonomy" id="114742"/>
    <lineage>
        <taxon>Eukaryota</taxon>
        <taxon>Sar</taxon>
        <taxon>Stramenopiles</taxon>
        <taxon>Oomycota</taxon>
        <taxon>Peronosporomycetes</taxon>
        <taxon>Pythiales</taxon>
        <taxon>Pythiaceae</taxon>
        <taxon>Pythium</taxon>
    </lineage>
</organism>
<keyword evidence="5" id="KW-1185">Reference proteome</keyword>
<dbReference type="EMBL" id="JAKCXM010000022">
    <property type="protein sequence ID" value="KAJ0407360.1"/>
    <property type="molecule type" value="Genomic_DNA"/>
</dbReference>
<dbReference type="InterPro" id="IPR008949">
    <property type="entry name" value="Isoprenoid_synthase_dom_sf"/>
</dbReference>
<evidence type="ECO:0000256" key="2">
    <source>
        <dbReference type="ARBA" id="ARBA00012396"/>
    </source>
</evidence>
<sequence length="320" mass="36114">MLVVRSARETKTALLRRPAALLAARARHSDSAALLRESVRKLDYDNYVCGLLFPQDTRAAFFALRAMNAEIATIKDTIRSNPATGKIRMQWWRERIYSLYDSGRGGAQRAAQETLVLRELAKAVDQHNLTRRWFERLLDARDQDLDVDQPQTLRELEVYADKTAASLLYLALECLDVRDANADRAAGHAGVAIGLATLLRGTPHHLARQQLYLPEELIRKHALSDDDIVAATSDPEKGKRLAPVVFDIACRAMEHLHLARSLRREVPAAARPALLPLVPAASYLEQLERVNFNVFDPSLSQSSPLQLHLQILKHYFLRDY</sequence>
<dbReference type="GO" id="GO:0016117">
    <property type="term" value="P:carotenoid biosynthetic process"/>
    <property type="evidence" value="ECO:0007669"/>
    <property type="project" value="UniProtKB-KW"/>
</dbReference>
<accession>A0AAD5QDU8</accession>
<dbReference type="InterPro" id="IPR002060">
    <property type="entry name" value="Squ/phyt_synthse"/>
</dbReference>
<comment type="catalytic activity">
    <reaction evidence="1">
        <text>2 (2E,6E,10E)-geranylgeranyl diphosphate = 15-cis-phytoene + 2 diphosphate</text>
        <dbReference type="Rhea" id="RHEA:34475"/>
        <dbReference type="ChEBI" id="CHEBI:27787"/>
        <dbReference type="ChEBI" id="CHEBI:33019"/>
        <dbReference type="ChEBI" id="CHEBI:58756"/>
        <dbReference type="EC" id="2.5.1.32"/>
    </reaction>
</comment>
<dbReference type="Pfam" id="PF00494">
    <property type="entry name" value="SQS_PSY"/>
    <property type="match status" value="1"/>
</dbReference>
<reference evidence="4" key="1">
    <citation type="submission" date="2021-12" db="EMBL/GenBank/DDBJ databases">
        <title>Prjna785345.</title>
        <authorList>
            <person name="Rujirawat T."/>
            <person name="Krajaejun T."/>
        </authorList>
    </citation>
    <scope>NUCLEOTIDE SEQUENCE</scope>
    <source>
        <strain evidence="4">Pi057C3</strain>
    </source>
</reference>
<dbReference type="SUPFAM" id="SSF48576">
    <property type="entry name" value="Terpenoid synthases"/>
    <property type="match status" value="1"/>
</dbReference>
<keyword evidence="3" id="KW-0125">Carotenoid biosynthesis</keyword>
<name>A0AAD5QDU8_PYTIN</name>
<comment type="caution">
    <text evidence="4">The sequence shown here is derived from an EMBL/GenBank/DDBJ whole genome shotgun (WGS) entry which is preliminary data.</text>
</comment>
<proteinExistence type="predicted"/>
<dbReference type="PANTHER" id="PTHR31480">
    <property type="entry name" value="BIFUNCTIONAL LYCOPENE CYCLASE/PHYTOENE SYNTHASE"/>
    <property type="match status" value="1"/>
</dbReference>
<protein>
    <recommendedName>
        <fullName evidence="2">15-cis-phytoene synthase</fullName>
        <ecNumber evidence="2">2.5.1.32</ecNumber>
    </recommendedName>
</protein>
<evidence type="ECO:0000256" key="1">
    <source>
        <dbReference type="ARBA" id="ARBA00001805"/>
    </source>
</evidence>
<dbReference type="EC" id="2.5.1.32" evidence="2"/>
<evidence type="ECO:0000256" key="3">
    <source>
        <dbReference type="ARBA" id="ARBA00022746"/>
    </source>
</evidence>
<evidence type="ECO:0000313" key="5">
    <source>
        <dbReference type="Proteomes" id="UP001209570"/>
    </source>
</evidence>
<gene>
    <name evidence="4" type="ORF">P43SY_004788</name>
</gene>
<dbReference type="Gene3D" id="1.10.600.10">
    <property type="entry name" value="Farnesyl Diphosphate Synthase"/>
    <property type="match status" value="1"/>
</dbReference>
<dbReference type="Proteomes" id="UP001209570">
    <property type="component" value="Unassembled WGS sequence"/>
</dbReference>
<evidence type="ECO:0000313" key="4">
    <source>
        <dbReference type="EMBL" id="KAJ0407360.1"/>
    </source>
</evidence>
<dbReference type="AlphaFoldDB" id="A0AAD5QDU8"/>